<protein>
    <submittedName>
        <fullName evidence="1">Uncharacterized protein</fullName>
    </submittedName>
</protein>
<organism evidence="1 2">
    <name type="scientific">Cymbomonas tetramitiformis</name>
    <dbReference type="NCBI Taxonomy" id="36881"/>
    <lineage>
        <taxon>Eukaryota</taxon>
        <taxon>Viridiplantae</taxon>
        <taxon>Chlorophyta</taxon>
        <taxon>Pyramimonadophyceae</taxon>
        <taxon>Pyramimonadales</taxon>
        <taxon>Pyramimonadaceae</taxon>
        <taxon>Cymbomonas</taxon>
    </lineage>
</organism>
<dbReference type="AlphaFoldDB" id="A0AAE0KXF6"/>
<accession>A0AAE0KXF6</accession>
<dbReference type="EMBL" id="LGRX02014821">
    <property type="protein sequence ID" value="KAK3264064.1"/>
    <property type="molecule type" value="Genomic_DNA"/>
</dbReference>
<sequence>MVLYTDSADRHVMVDVTTARPMADAHHEGAMMAPVQFDIAIQFTRYGGYVWHARIFWRRVSPLTPLSDVQNRNAKEAAATDSPRVFVKFMKTLVELLRSPQAGEEKSRSSGVKLYDDVGRCGGEKVDFVEAQTRLFRNEKKGHWEPTQVAEHLGLEMDLKDGLFRVTEARLWKIHLKAKALICRAAREQ</sequence>
<gene>
    <name evidence="1" type="ORF">CYMTET_27173</name>
</gene>
<dbReference type="Proteomes" id="UP001190700">
    <property type="component" value="Unassembled WGS sequence"/>
</dbReference>
<evidence type="ECO:0000313" key="1">
    <source>
        <dbReference type="EMBL" id="KAK3264064.1"/>
    </source>
</evidence>
<proteinExistence type="predicted"/>
<reference evidence="1 2" key="1">
    <citation type="journal article" date="2015" name="Genome Biol. Evol.">
        <title>Comparative Genomics of a Bacterivorous Green Alga Reveals Evolutionary Causalities and Consequences of Phago-Mixotrophic Mode of Nutrition.</title>
        <authorList>
            <person name="Burns J.A."/>
            <person name="Paasch A."/>
            <person name="Narechania A."/>
            <person name="Kim E."/>
        </authorList>
    </citation>
    <scope>NUCLEOTIDE SEQUENCE [LARGE SCALE GENOMIC DNA]</scope>
    <source>
        <strain evidence="1 2">PLY_AMNH</strain>
    </source>
</reference>
<keyword evidence="2" id="KW-1185">Reference proteome</keyword>
<evidence type="ECO:0000313" key="2">
    <source>
        <dbReference type="Proteomes" id="UP001190700"/>
    </source>
</evidence>
<name>A0AAE0KXF6_9CHLO</name>
<comment type="caution">
    <text evidence="1">The sequence shown here is derived from an EMBL/GenBank/DDBJ whole genome shotgun (WGS) entry which is preliminary data.</text>
</comment>